<keyword evidence="2" id="KW-1185">Reference proteome</keyword>
<dbReference type="OrthoDB" id="4986073at2"/>
<evidence type="ECO:0008006" key="3">
    <source>
        <dbReference type="Google" id="ProtNLM"/>
    </source>
</evidence>
<evidence type="ECO:0000313" key="2">
    <source>
        <dbReference type="Proteomes" id="UP000825179"/>
    </source>
</evidence>
<organism evidence="1 2">
    <name type="scientific">Caldalkalibacillus thermarum (strain TA2.A1)</name>
    <dbReference type="NCBI Taxonomy" id="986075"/>
    <lineage>
        <taxon>Bacteria</taxon>
        <taxon>Bacillati</taxon>
        <taxon>Bacillota</taxon>
        <taxon>Bacilli</taxon>
        <taxon>Bacillales</taxon>
        <taxon>Bacillaceae</taxon>
        <taxon>Caldalkalibacillus</taxon>
    </lineage>
</organism>
<dbReference type="SUPFAM" id="SSF46785">
    <property type="entry name" value="Winged helix' DNA-binding domain"/>
    <property type="match status" value="1"/>
</dbReference>
<sequence>MKIRLGIVGPDDSVQRILEVAGESEELILVPFPYRRTEETETIIRNNRHRVDQWFFSGQAPYHFALSKGLVKEHEASYPPLYGSSLLGTLLEILFQEGHHIRNVSLDTIQQAEIENIRSAYAMDPLTFHLYSYTGYQPAEDIIRFHRELYEQGTIDVAITCIREVYHHLQEVGIPCYRVVPSQLSIRFVLQFLKVRGQSSWYRKSQLAILGIEVLPVENTTDQQDPYQQKRQELELNHVLLDYAQRVKGSYIRIGDGLYFIYTTRGELELHLHDQSYATFIHDIYTRSRLNVRLGIGYGLSALDAEQNVRLALQYARRQQSAMVVIVNEDKEVQHYDPAGQQEVMAYQQRQWGKEWEERFKEANISPATVAKIESLARHYRTHVITAQELSRWLHSTERNARRLLTEMERLGLAKVTGEEQPGQRGRPRKVYELKF</sequence>
<gene>
    <name evidence="1" type="ORF">HUR95_01520</name>
</gene>
<dbReference type="Gene3D" id="3.30.70.270">
    <property type="match status" value="1"/>
</dbReference>
<dbReference type="AlphaFoldDB" id="A0A8X8L900"/>
<dbReference type="InterPro" id="IPR036388">
    <property type="entry name" value="WH-like_DNA-bd_sf"/>
</dbReference>
<evidence type="ECO:0000313" key="1">
    <source>
        <dbReference type="EMBL" id="QZT35242.1"/>
    </source>
</evidence>
<reference evidence="1 2" key="1">
    <citation type="journal article" date="2020" name="Extremophiles">
        <title>Genomic analysis of Caldalkalibacillus thermarum TA2.A1 reveals aerobic alkaliphilic metabolism and evolutionary hallmarks linking alkaliphilic bacteria and plant life.</title>
        <authorList>
            <person name="de Jong S.I."/>
            <person name="van den Broek M.A."/>
            <person name="Merkel A.Y."/>
            <person name="de la Torre Cortes P."/>
            <person name="Kalamorz F."/>
            <person name="Cook G.M."/>
            <person name="van Loosdrecht M.C.M."/>
            <person name="McMillan D.G.G."/>
        </authorList>
    </citation>
    <scope>NUCLEOTIDE SEQUENCE [LARGE SCALE GENOMIC DNA]</scope>
    <source>
        <strain evidence="1 2">TA2.A1</strain>
    </source>
</reference>
<dbReference type="InterPro" id="IPR043128">
    <property type="entry name" value="Rev_trsase/Diguanyl_cyclase"/>
</dbReference>
<dbReference type="KEGG" id="cthu:HUR95_01520"/>
<dbReference type="EMBL" id="CP082237">
    <property type="protein sequence ID" value="QZT35242.1"/>
    <property type="molecule type" value="Genomic_DNA"/>
</dbReference>
<protein>
    <recommendedName>
        <fullName evidence="3">Transcriptional regulator</fullName>
    </recommendedName>
</protein>
<dbReference type="Proteomes" id="UP000825179">
    <property type="component" value="Chromosome"/>
</dbReference>
<accession>A0A8X8L900</accession>
<dbReference type="InterPro" id="IPR036390">
    <property type="entry name" value="WH_DNA-bd_sf"/>
</dbReference>
<proteinExistence type="predicted"/>
<dbReference type="Gene3D" id="1.10.10.10">
    <property type="entry name" value="Winged helix-like DNA-binding domain superfamily/Winged helix DNA-binding domain"/>
    <property type="match status" value="1"/>
</dbReference>
<name>A0A8X8L900_CALTT</name>